<dbReference type="Proteomes" id="UP000828390">
    <property type="component" value="Unassembled WGS sequence"/>
</dbReference>
<dbReference type="GO" id="GO:0007157">
    <property type="term" value="P:heterophilic cell-cell adhesion via plasma membrane cell adhesion molecules"/>
    <property type="evidence" value="ECO:0007669"/>
    <property type="project" value="TreeGrafter"/>
</dbReference>
<feature type="disulfide bond" evidence="6">
    <location>
        <begin position="1850"/>
        <end position="1859"/>
    </location>
</feature>
<evidence type="ECO:0000256" key="7">
    <source>
        <dbReference type="PROSITE-ProRule" id="PRU00124"/>
    </source>
</evidence>
<dbReference type="CDD" id="cd00041">
    <property type="entry name" value="CUB"/>
    <property type="match status" value="3"/>
</dbReference>
<dbReference type="SMART" id="SM00042">
    <property type="entry name" value="CUB"/>
    <property type="match status" value="3"/>
</dbReference>
<evidence type="ECO:0000259" key="13">
    <source>
        <dbReference type="PROSITE" id="PS50923"/>
    </source>
</evidence>
<feature type="domain" description="EGF-like" evidence="10">
    <location>
        <begin position="1574"/>
        <end position="1610"/>
    </location>
</feature>
<dbReference type="PROSITE" id="PS01180">
    <property type="entry name" value="CUB"/>
    <property type="match status" value="2"/>
</dbReference>
<dbReference type="PROSITE" id="PS01209">
    <property type="entry name" value="LDLRA_1"/>
    <property type="match status" value="1"/>
</dbReference>
<evidence type="ECO:0000259" key="10">
    <source>
        <dbReference type="PROSITE" id="PS50026"/>
    </source>
</evidence>
<dbReference type="PROSITE" id="PS50026">
    <property type="entry name" value="EGF_3"/>
    <property type="match status" value="10"/>
</dbReference>
<dbReference type="InterPro" id="IPR001304">
    <property type="entry name" value="C-type_lectin-like"/>
</dbReference>
<dbReference type="InterPro" id="IPR009030">
    <property type="entry name" value="Growth_fac_rcpt_cys_sf"/>
</dbReference>
<evidence type="ECO:0000256" key="4">
    <source>
        <dbReference type="ARBA" id="ARBA00023157"/>
    </source>
</evidence>
<proteinExistence type="predicted"/>
<feature type="domain" description="EGF-like" evidence="10">
    <location>
        <begin position="1981"/>
        <end position="2017"/>
    </location>
</feature>
<dbReference type="SMART" id="SM00179">
    <property type="entry name" value="EGF_CA"/>
    <property type="match status" value="9"/>
</dbReference>
<protein>
    <recommendedName>
        <fullName evidence="17">Fibropellin-1</fullName>
    </recommendedName>
</protein>
<dbReference type="InterPro" id="IPR000436">
    <property type="entry name" value="Sushi_SCR_CCP_dom"/>
</dbReference>
<dbReference type="Gene3D" id="2.20.28.230">
    <property type="match status" value="1"/>
</dbReference>
<feature type="disulfide bond" evidence="6">
    <location>
        <begin position="1724"/>
        <end position="1733"/>
    </location>
</feature>
<feature type="disulfide bond" evidence="7">
    <location>
        <begin position="164"/>
        <end position="179"/>
    </location>
</feature>
<dbReference type="PANTHER" id="PTHR24049">
    <property type="entry name" value="CRUMBS FAMILY MEMBER"/>
    <property type="match status" value="1"/>
</dbReference>
<dbReference type="InterPro" id="IPR016186">
    <property type="entry name" value="C-type_lectin-like/link_sf"/>
</dbReference>
<dbReference type="Pfam" id="PF02210">
    <property type="entry name" value="Laminin_G_2"/>
    <property type="match status" value="1"/>
</dbReference>
<keyword evidence="16" id="KW-1185">Reference proteome</keyword>
<feature type="disulfide bond" evidence="6">
    <location>
        <begin position="1911"/>
        <end position="1928"/>
    </location>
</feature>
<dbReference type="GO" id="GO:0005509">
    <property type="term" value="F:calcium ion binding"/>
    <property type="evidence" value="ECO:0007669"/>
    <property type="project" value="InterPro"/>
</dbReference>
<dbReference type="CDD" id="cd00033">
    <property type="entry name" value="CCP"/>
    <property type="match status" value="3"/>
</dbReference>
<feature type="domain" description="EGF-like" evidence="10">
    <location>
        <begin position="1862"/>
        <end position="1899"/>
    </location>
</feature>
<feature type="disulfide bond" evidence="6">
    <location>
        <begin position="1762"/>
        <end position="1771"/>
    </location>
</feature>
<feature type="disulfide bond" evidence="6">
    <location>
        <begin position="2007"/>
        <end position="2016"/>
    </location>
</feature>
<dbReference type="InterPro" id="IPR001791">
    <property type="entry name" value="Laminin_G"/>
</dbReference>
<dbReference type="SMART" id="SM00181">
    <property type="entry name" value="EGF"/>
    <property type="match status" value="11"/>
</dbReference>
<dbReference type="SMART" id="SM00032">
    <property type="entry name" value="CCP"/>
    <property type="match status" value="8"/>
</dbReference>
<evidence type="ECO:0000259" key="11">
    <source>
        <dbReference type="PROSITE" id="PS50041"/>
    </source>
</evidence>
<keyword evidence="5" id="KW-0325">Glycoprotein</keyword>
<evidence type="ECO:0000256" key="3">
    <source>
        <dbReference type="ARBA" id="ARBA00022737"/>
    </source>
</evidence>
<feature type="domain" description="EGF-like" evidence="10">
    <location>
        <begin position="1901"/>
        <end position="1940"/>
    </location>
</feature>
<feature type="domain" description="CUB" evidence="9">
    <location>
        <begin position="170"/>
        <end position="291"/>
    </location>
</feature>
<dbReference type="FunFam" id="2.10.25.10:FF:000012">
    <property type="entry name" value="Delta-like protein"/>
    <property type="match status" value="1"/>
</dbReference>
<dbReference type="SUPFAM" id="SSF49854">
    <property type="entry name" value="Spermadhesin, CUB domain"/>
    <property type="match status" value="3"/>
</dbReference>
<feature type="domain" description="EGF-like" evidence="10">
    <location>
        <begin position="1823"/>
        <end position="1860"/>
    </location>
</feature>
<feature type="domain" description="Sushi" evidence="13">
    <location>
        <begin position="898"/>
        <end position="964"/>
    </location>
</feature>
<evidence type="ECO:0000259" key="9">
    <source>
        <dbReference type="PROSITE" id="PS01180"/>
    </source>
</evidence>
<accession>A0A9D4S7R2</accession>
<dbReference type="InterPro" id="IPR013032">
    <property type="entry name" value="EGF-like_CS"/>
</dbReference>
<dbReference type="SMART" id="SM01411">
    <property type="entry name" value="Ephrin_rec_like"/>
    <property type="match status" value="2"/>
</dbReference>
<evidence type="ECO:0000313" key="16">
    <source>
        <dbReference type="Proteomes" id="UP000828390"/>
    </source>
</evidence>
<feature type="domain" description="EGF-like" evidence="10">
    <location>
        <begin position="1942"/>
        <end position="1979"/>
    </location>
</feature>
<dbReference type="Gene3D" id="2.10.70.10">
    <property type="entry name" value="Complement Module, domain 1"/>
    <property type="match status" value="6"/>
</dbReference>
<dbReference type="InterPro" id="IPR000742">
    <property type="entry name" value="EGF"/>
</dbReference>
<dbReference type="Gene3D" id="3.10.100.10">
    <property type="entry name" value="Mannose-Binding Protein A, subunit A"/>
    <property type="match status" value="1"/>
</dbReference>
<feature type="domain" description="EGF-like" evidence="10">
    <location>
        <begin position="1612"/>
        <end position="1651"/>
    </location>
</feature>
<feature type="domain" description="HYR" evidence="12">
    <location>
        <begin position="1035"/>
        <end position="1122"/>
    </location>
</feature>
<feature type="domain" description="EGF-like" evidence="10">
    <location>
        <begin position="1736"/>
        <end position="1772"/>
    </location>
</feature>
<dbReference type="InterPro" id="IPR036055">
    <property type="entry name" value="LDL_receptor-like_sf"/>
</dbReference>
<dbReference type="InterPro" id="IPR000859">
    <property type="entry name" value="CUB_dom"/>
</dbReference>
<gene>
    <name evidence="15" type="ORF">DPMN_017850</name>
</gene>
<evidence type="ECO:0000256" key="5">
    <source>
        <dbReference type="ARBA" id="ARBA00023180"/>
    </source>
</evidence>
<dbReference type="CDD" id="cd00037">
    <property type="entry name" value="CLECT"/>
    <property type="match status" value="1"/>
</dbReference>
<sequence length="2253" mass="244993">AAQALTTKCPNNEWTKIKERCYLPVQFSHSWLRSYNFCQKFGARLVEPAGYSLTSEIHQLVKNKFQGQSAFWTGYNRINSSSAADHEGYWSNGQKTTQEVGVWGQDEPKVSNGNCARVSLATARWHMTKCDSIIPFVCEIDPCPAGTRDTFMCNGRCLGTSLVCDGKDDCGNNADEENCPSQSTYAVRGGSGDLSQVNYTDNANMMWVITSESGTRINVQFLSFNTEADTDFLEFWDGGPTLSTSRLATRVSGIPDTQTLGFISSYNFLIVKFVTDQTTRKSGFSLKWTTNYTCSYSTATGSYYSNTGIEYSTLNLTSLQNATRCKDICNTAATCLGFAYRASSNPKVCHLINLQPILTSALEYTVFMKTCPPGSTSSMPMLNSVLTATSSPKQLTTPLYPNPYVGNLELEYMIRTDGNNLITLQILQVNLCCNDYIHVYDKGHDLLATLESNSSPGFILSTSNVVYVRMDLHTHWKCSGALIQYTKGCNVSQTGSGELSSPGYSTPKSYPPLSSCQWRINAPSADRSVTVIFNDFQLHTSDKLMVTYSNGSHFEYTGTSLRGRSLTSNSHLLVTMTTSSLYTDVGFKATFSPGCPSLVSNAYTLDMMTSNYGDTVLVSCADGYTFTGKFAGLPSVNLTCLSGGHWSEPSLPVCQQGFCGFPPLISNGYIVSSTGIYGGDKTTYKCKNGYLMNGAAVITCQENNVWQTQPQCTAARCPDLNATAIGVDSIDTTTSTGMRGTQGSVVRVSCSAYREVLGPQLLQCNNGSWDYTTQAPVCTDLRCETPVIANAYLAPTGILIKDQIINVTCKEGYKLVGNSTFRCGVTNVLPMCAQQECTLPSSAVVSLTSPSRTVYQFGDNVRVACSDGYVLDNFHTTNMSISCLSTGQWNIVPMCRRMDCRLPPQVKGSIYNPAPPCVQHNCAFEFSCSPMYELQGESYDKNNTVRCGAETFGVWGFGKLHCLGGQCPDPGYPADGHLVGDSFLEGARVTFACDKPGYEPWETVGGVQQPSSGMTCVYRSDNKSMVWKGVVPTCIDREPPKIYNCGDNGGLEISTENLEPTTYLGRPNPPFALDNNAVKTWTVSETNFRFSQPVSKAGVVTYTAVDFAGNATYCLLRVTIPKSIECQNDKISELPAVTGTIQLSGDDPSYFQRKVFGGLNVTFKPQSVSFDAVSSSLYTAQEIMVTSRSSSGNLLDTCTLQFRVKAPSCAQWQLKVPNGNFSCSSITGGIECQVFCNAGFYFMEAYATSIISINCTSNTGLWNRDPPVCASSTEQHLIYVAMFSYKYMVASGVTDAKSCTDAYSRNVRQQLEIFANNMESVCNTNLPYPGNELTLSLRKLIPDFNLGTIRLSINFEFLMVAINESLNNTQAVKSQCAQHIQTVLNSQERMQGQPIANLSAIQGSDFTCGAGTFDLSTNSVVDNFACEGNRQYGRTSDSKNVCLECPLGYYYEHTSGTATATHRCLMCPSGTYGITTANGTECAACPDGLNPSLRGQTEISSCYLKGQCGRGEFSKDGLAPCKKCPKGYFSAGILARTCHQCDSNQVTLQVGSYSSTDCLTLSKVEELTNETLKNESPCHPNPCLNNGSCSYVRSDYFCSCKPGYTGDTCQSEFNACTSNPCKNGGRCVVDLADPTKYLCTCEPEFSGANCEADLYGCAPYNCRNNGTCHNSRNNHVCICPSNSGYTGYGRLYGTCENLRDPCLDAPCVNGFCKQHHTFYRSCVCHTGYTGLNCESDINDCLQNPCQNNATCVDLVNGLACVCLDGYYGDYCQFRKACDVSCTSIGQLNCQTCVMNNTQQCTNVGNSFTCGCKPGFKGTSCEIAINDCNSFPCQHGGTCQSSLATGYICTCPDPWTGLNCESMVNKCPSGTTCFNGGTCFSTTTGYVCSCPSAFIGASCNVSYDLCERTEACVGNNSTCSIEANGNFKCNCQDGRAGTNCQETVTSCTADTCHNGATCSISSTGQVVCKCVLGFSGAYCDKNDDNCVPNPCGSNQQCVDGVNSHTCVCKAGYRGDFCSKTTSDFDYVIQPSVMCRDDVSIASYGDGNTLINSLTVAFWVRFTVNNPQAVILNVFGSDIEATSIPESPTFQLQIAATYVQKNTPGSGRRKRAVETIFYKTPIVDGYWHHIMVGWNRQNQELSVYVDSNIQEQMFISLTNSSGNMKMGFVVFGDFDPVTGTSRPQTSFEGRISRLVVSNDASVNVQNLYKRTAAPTNILRQERSLMLMYPVDYNSELRLNFERCLPGDNACHTFAK</sequence>
<dbReference type="SUPFAM" id="SSF57196">
    <property type="entry name" value="EGF/Laminin"/>
    <property type="match status" value="7"/>
</dbReference>
<feature type="disulfide bond" evidence="6">
    <location>
        <begin position="1702"/>
        <end position="1712"/>
    </location>
</feature>
<keyword evidence="8" id="KW-0768">Sushi</keyword>
<dbReference type="SMART" id="SM00034">
    <property type="entry name" value="CLECT"/>
    <property type="match status" value="1"/>
</dbReference>
<dbReference type="Pfam" id="PF00431">
    <property type="entry name" value="CUB"/>
    <property type="match status" value="3"/>
</dbReference>
<dbReference type="SUPFAM" id="SSF49899">
    <property type="entry name" value="Concanavalin A-like lectins/glucanases"/>
    <property type="match status" value="1"/>
</dbReference>
<dbReference type="Pfam" id="PF12661">
    <property type="entry name" value="hEGF"/>
    <property type="match status" value="2"/>
</dbReference>
<dbReference type="PROSITE" id="PS50041">
    <property type="entry name" value="C_TYPE_LECTIN_2"/>
    <property type="match status" value="1"/>
</dbReference>
<dbReference type="InterPro" id="IPR023415">
    <property type="entry name" value="LDLR_class-A_CS"/>
</dbReference>
<dbReference type="InterPro" id="IPR003609">
    <property type="entry name" value="Pan_app"/>
</dbReference>
<dbReference type="SUPFAM" id="SSF56436">
    <property type="entry name" value="C-type lectin-like"/>
    <property type="match status" value="1"/>
</dbReference>
<dbReference type="GO" id="GO:0005886">
    <property type="term" value="C:plasma membrane"/>
    <property type="evidence" value="ECO:0007669"/>
    <property type="project" value="TreeGrafter"/>
</dbReference>
<dbReference type="SMART" id="SM00192">
    <property type="entry name" value="LDLa"/>
    <property type="match status" value="1"/>
</dbReference>
<feature type="domain" description="Sushi" evidence="13">
    <location>
        <begin position="1207"/>
        <end position="1271"/>
    </location>
</feature>
<keyword evidence="1 6" id="KW-0245">EGF-like domain</keyword>
<feature type="domain" description="EGF-like" evidence="10">
    <location>
        <begin position="1698"/>
        <end position="1734"/>
    </location>
</feature>
<dbReference type="Pfam" id="PF00008">
    <property type="entry name" value="EGF"/>
    <property type="match status" value="5"/>
</dbReference>
<feature type="disulfide bond" evidence="6">
    <location>
        <begin position="1600"/>
        <end position="1609"/>
    </location>
</feature>
<dbReference type="InterPro" id="IPR001881">
    <property type="entry name" value="EGF-like_Ca-bd_dom"/>
</dbReference>
<feature type="domain" description="Sushi" evidence="13">
    <location>
        <begin position="835"/>
        <end position="897"/>
    </location>
</feature>
<feature type="non-terminal residue" evidence="15">
    <location>
        <position position="2253"/>
    </location>
</feature>
<feature type="domain" description="Sushi" evidence="13">
    <location>
        <begin position="657"/>
        <end position="714"/>
    </location>
</feature>
<keyword evidence="2" id="KW-0732">Signal</keyword>
<dbReference type="InterPro" id="IPR002172">
    <property type="entry name" value="LDrepeatLR_classA_rpt"/>
</dbReference>
<dbReference type="PROSITE" id="PS50923">
    <property type="entry name" value="SUSHI"/>
    <property type="match status" value="7"/>
</dbReference>
<evidence type="ECO:0000259" key="14">
    <source>
        <dbReference type="PROSITE" id="PS50948"/>
    </source>
</evidence>
<evidence type="ECO:0000259" key="12">
    <source>
        <dbReference type="PROSITE" id="PS50825"/>
    </source>
</evidence>
<comment type="caution">
    <text evidence="15">The sequence shown here is derived from an EMBL/GenBank/DDBJ whole genome shotgun (WGS) entry which is preliminary data.</text>
</comment>
<dbReference type="PANTHER" id="PTHR24049:SF35">
    <property type="entry name" value="EGF-LIKE DOMAIN-CONTAINING PROTEIN"/>
    <property type="match status" value="1"/>
</dbReference>
<evidence type="ECO:0008006" key="17">
    <source>
        <dbReference type="Google" id="ProtNLM"/>
    </source>
</evidence>
<feature type="domain" description="Sushi" evidence="13">
    <location>
        <begin position="593"/>
        <end position="656"/>
    </location>
</feature>
<reference evidence="15" key="2">
    <citation type="submission" date="2020-11" db="EMBL/GenBank/DDBJ databases">
        <authorList>
            <person name="McCartney M.A."/>
            <person name="Auch B."/>
            <person name="Kono T."/>
            <person name="Mallez S."/>
            <person name="Becker A."/>
            <person name="Gohl D.M."/>
            <person name="Silverstein K.A.T."/>
            <person name="Koren S."/>
            <person name="Bechman K.B."/>
            <person name="Herman A."/>
            <person name="Abrahante J.E."/>
            <person name="Garbe J."/>
        </authorList>
    </citation>
    <scope>NUCLEOTIDE SEQUENCE</scope>
    <source>
        <strain evidence="15">Duluth1</strain>
        <tissue evidence="15">Whole animal</tissue>
    </source>
</reference>
<dbReference type="Gene3D" id="2.60.120.290">
    <property type="entry name" value="Spermadhesin, CUB domain"/>
    <property type="match status" value="3"/>
</dbReference>
<evidence type="ECO:0000256" key="2">
    <source>
        <dbReference type="ARBA" id="ARBA00022729"/>
    </source>
</evidence>
<evidence type="ECO:0000256" key="8">
    <source>
        <dbReference type="PROSITE-ProRule" id="PRU00302"/>
    </source>
</evidence>
<dbReference type="Gene3D" id="4.10.400.10">
    <property type="entry name" value="Low-density Lipoprotein Receptor"/>
    <property type="match status" value="1"/>
</dbReference>
<dbReference type="CDD" id="cd00112">
    <property type="entry name" value="LDLa"/>
    <property type="match status" value="1"/>
</dbReference>
<comment type="caution">
    <text evidence="6">Lacks conserved residue(s) required for the propagation of feature annotation.</text>
</comment>
<keyword evidence="3" id="KW-0677">Repeat</keyword>
<dbReference type="CDD" id="cd00054">
    <property type="entry name" value="EGF_CA"/>
    <property type="match status" value="8"/>
</dbReference>
<feature type="disulfide bond" evidence="6">
    <location>
        <begin position="1930"/>
        <end position="1939"/>
    </location>
</feature>
<dbReference type="InterPro" id="IPR035914">
    <property type="entry name" value="Sperma_CUB_dom_sf"/>
</dbReference>
<dbReference type="PROSITE" id="PS50068">
    <property type="entry name" value="LDLRA_2"/>
    <property type="match status" value="1"/>
</dbReference>
<dbReference type="Gene3D" id="2.60.120.200">
    <property type="match status" value="1"/>
</dbReference>
<dbReference type="SUPFAM" id="SSF57184">
    <property type="entry name" value="Growth factor receptor domain"/>
    <property type="match status" value="2"/>
</dbReference>
<dbReference type="PROSITE" id="PS50825">
    <property type="entry name" value="HYR"/>
    <property type="match status" value="1"/>
</dbReference>
<dbReference type="PROSITE" id="PS00022">
    <property type="entry name" value="EGF_1"/>
    <property type="match status" value="10"/>
</dbReference>
<feature type="disulfide bond" evidence="6">
    <location>
        <begin position="1641"/>
        <end position="1650"/>
    </location>
</feature>
<dbReference type="GO" id="GO:0032991">
    <property type="term" value="C:protein-containing complex"/>
    <property type="evidence" value="ECO:0007669"/>
    <property type="project" value="TreeGrafter"/>
</dbReference>
<feature type="domain" description="C-type lectin" evidence="11">
    <location>
        <begin position="17"/>
        <end position="139"/>
    </location>
</feature>
<evidence type="ECO:0000256" key="6">
    <source>
        <dbReference type="PROSITE-ProRule" id="PRU00076"/>
    </source>
</evidence>
<dbReference type="Gene3D" id="2.10.25.10">
    <property type="entry name" value="Laminin"/>
    <property type="match status" value="8"/>
</dbReference>
<name>A0A9D4S7R2_DREPO</name>
<dbReference type="InterPro" id="IPR013320">
    <property type="entry name" value="ConA-like_dom_sf"/>
</dbReference>
<dbReference type="InterPro" id="IPR051022">
    <property type="entry name" value="Notch_Cell-Fate_Det"/>
</dbReference>
<dbReference type="GO" id="GO:0045197">
    <property type="term" value="P:establishment or maintenance of epithelial cell apical/basal polarity"/>
    <property type="evidence" value="ECO:0007669"/>
    <property type="project" value="TreeGrafter"/>
</dbReference>
<feature type="domain" description="Apple" evidence="14">
    <location>
        <begin position="294"/>
        <end position="371"/>
    </location>
</feature>
<feature type="disulfide bond" evidence="6">
    <location>
        <begin position="1889"/>
        <end position="1898"/>
    </location>
</feature>
<feature type="domain" description="Sushi" evidence="13">
    <location>
        <begin position="715"/>
        <end position="780"/>
    </location>
</feature>
<organism evidence="15 16">
    <name type="scientific">Dreissena polymorpha</name>
    <name type="common">Zebra mussel</name>
    <name type="synonym">Mytilus polymorpha</name>
    <dbReference type="NCBI Taxonomy" id="45954"/>
    <lineage>
        <taxon>Eukaryota</taxon>
        <taxon>Metazoa</taxon>
        <taxon>Spiralia</taxon>
        <taxon>Lophotrochozoa</taxon>
        <taxon>Mollusca</taxon>
        <taxon>Bivalvia</taxon>
        <taxon>Autobranchia</taxon>
        <taxon>Heteroconchia</taxon>
        <taxon>Euheterodonta</taxon>
        <taxon>Imparidentia</taxon>
        <taxon>Neoheterodontei</taxon>
        <taxon>Myida</taxon>
        <taxon>Dreissenoidea</taxon>
        <taxon>Dreissenidae</taxon>
        <taxon>Dreissena</taxon>
    </lineage>
</organism>
<dbReference type="InterPro" id="IPR003410">
    <property type="entry name" value="HYR_dom"/>
</dbReference>
<dbReference type="InterPro" id="IPR035976">
    <property type="entry name" value="Sushi/SCR/CCP_sf"/>
</dbReference>
<feature type="domain" description="CUB" evidence="9">
    <location>
        <begin position="478"/>
        <end position="594"/>
    </location>
</feature>
<dbReference type="FunFam" id="2.10.25.10:FF:000434">
    <property type="entry name" value="Predicted protein"/>
    <property type="match status" value="1"/>
</dbReference>
<dbReference type="SUPFAM" id="SSF57424">
    <property type="entry name" value="LDL receptor-like module"/>
    <property type="match status" value="1"/>
</dbReference>
<keyword evidence="4 6" id="KW-1015">Disulfide bond</keyword>
<dbReference type="PROSITE" id="PS50948">
    <property type="entry name" value="PAN"/>
    <property type="match status" value="1"/>
</dbReference>
<feature type="domain" description="Sushi" evidence="13">
    <location>
        <begin position="965"/>
        <end position="1036"/>
    </location>
</feature>
<evidence type="ECO:0000256" key="1">
    <source>
        <dbReference type="ARBA" id="ARBA00022536"/>
    </source>
</evidence>
<dbReference type="Pfam" id="PF00084">
    <property type="entry name" value="Sushi"/>
    <property type="match status" value="3"/>
</dbReference>
<dbReference type="PROSITE" id="PS01186">
    <property type="entry name" value="EGF_2"/>
    <property type="match status" value="7"/>
</dbReference>
<feature type="non-terminal residue" evidence="15">
    <location>
        <position position="1"/>
    </location>
</feature>
<feature type="domain" description="EGF-like" evidence="10">
    <location>
        <begin position="1653"/>
        <end position="1696"/>
    </location>
</feature>
<reference evidence="15" key="1">
    <citation type="journal article" date="2019" name="bioRxiv">
        <title>The Genome of the Zebra Mussel, Dreissena polymorpha: A Resource for Invasive Species Research.</title>
        <authorList>
            <person name="McCartney M.A."/>
            <person name="Auch B."/>
            <person name="Kono T."/>
            <person name="Mallez S."/>
            <person name="Zhang Y."/>
            <person name="Obille A."/>
            <person name="Becker A."/>
            <person name="Abrahante J.E."/>
            <person name="Garbe J."/>
            <person name="Badalamenti J.P."/>
            <person name="Herman A."/>
            <person name="Mangelson H."/>
            <person name="Liachko I."/>
            <person name="Sullivan S."/>
            <person name="Sone E.D."/>
            <person name="Koren S."/>
            <person name="Silverstein K.A.T."/>
            <person name="Beckman K.B."/>
            <person name="Gohl D.M."/>
        </authorList>
    </citation>
    <scope>NUCLEOTIDE SEQUENCE</scope>
    <source>
        <strain evidence="15">Duluth1</strain>
        <tissue evidence="15">Whole animal</tissue>
    </source>
</reference>
<dbReference type="EMBL" id="JAIWYP010000001">
    <property type="protein sequence ID" value="KAH3893700.1"/>
    <property type="molecule type" value="Genomic_DNA"/>
</dbReference>
<dbReference type="InterPro" id="IPR016187">
    <property type="entry name" value="CTDL_fold"/>
</dbReference>
<feature type="disulfide bond" evidence="6">
    <location>
        <begin position="1969"/>
        <end position="1978"/>
    </location>
</feature>
<dbReference type="SUPFAM" id="SSF57535">
    <property type="entry name" value="Complement control module/SCR domain"/>
    <property type="match status" value="5"/>
</dbReference>
<evidence type="ECO:0000313" key="15">
    <source>
        <dbReference type="EMBL" id="KAH3893700.1"/>
    </source>
</evidence>